<proteinExistence type="predicted"/>
<comment type="caution">
    <text evidence="2">The sequence shown here is derived from an EMBL/GenBank/DDBJ whole genome shotgun (WGS) entry which is preliminary data.</text>
</comment>
<dbReference type="GO" id="GO:0002755">
    <property type="term" value="P:MyD88-dependent toll-like receptor signaling pathway"/>
    <property type="evidence" value="ECO:0007669"/>
    <property type="project" value="InterPro"/>
</dbReference>
<dbReference type="SUPFAM" id="SSF52200">
    <property type="entry name" value="Toll/Interleukin receptor TIR domain"/>
    <property type="match status" value="1"/>
</dbReference>
<protein>
    <submittedName>
        <fullName evidence="2">MYD88</fullName>
    </submittedName>
</protein>
<evidence type="ECO:0000259" key="1">
    <source>
        <dbReference type="PROSITE" id="PS50104"/>
    </source>
</evidence>
<dbReference type="GO" id="GO:0043123">
    <property type="term" value="P:positive regulation of canonical NF-kappaB signal transduction"/>
    <property type="evidence" value="ECO:0007669"/>
    <property type="project" value="InterPro"/>
</dbReference>
<dbReference type="PANTHER" id="PTHR15079:SF3">
    <property type="entry name" value="MYELOID DIFFERENTIATION PRIMARY RESPONSE PROTEIN MYD88"/>
    <property type="match status" value="1"/>
</dbReference>
<dbReference type="Gene3D" id="3.40.50.10140">
    <property type="entry name" value="Toll/interleukin-1 receptor homology (TIR) domain"/>
    <property type="match status" value="1"/>
</dbReference>
<accession>A0A8S3QWQ9</accession>
<dbReference type="GO" id="GO:0070976">
    <property type="term" value="F:TIR domain binding"/>
    <property type="evidence" value="ECO:0007669"/>
    <property type="project" value="InterPro"/>
</dbReference>
<name>A0A8S3QWQ9_MYTED</name>
<dbReference type="InterPro" id="IPR017281">
    <property type="entry name" value="Myelin_different_resp_MyD88"/>
</dbReference>
<evidence type="ECO:0000313" key="3">
    <source>
        <dbReference type="Proteomes" id="UP000683360"/>
    </source>
</evidence>
<dbReference type="PROSITE" id="PS50104">
    <property type="entry name" value="TIR"/>
    <property type="match status" value="1"/>
</dbReference>
<dbReference type="PANTHER" id="PTHR15079">
    <property type="entry name" value="MYD88"/>
    <property type="match status" value="1"/>
</dbReference>
<dbReference type="InterPro" id="IPR000157">
    <property type="entry name" value="TIR_dom"/>
</dbReference>
<dbReference type="Pfam" id="PF13676">
    <property type="entry name" value="TIR_2"/>
    <property type="match status" value="1"/>
</dbReference>
<evidence type="ECO:0000313" key="2">
    <source>
        <dbReference type="EMBL" id="CAG2200077.1"/>
    </source>
</evidence>
<gene>
    <name evidence="2" type="ORF">MEDL_14739</name>
</gene>
<reference evidence="2" key="1">
    <citation type="submission" date="2021-03" db="EMBL/GenBank/DDBJ databases">
        <authorList>
            <person name="Bekaert M."/>
        </authorList>
    </citation>
    <scope>NUCLEOTIDE SEQUENCE</scope>
</reference>
<dbReference type="OrthoDB" id="10037120at2759"/>
<dbReference type="InterPro" id="IPR035897">
    <property type="entry name" value="Toll_tir_struct_dom_sf"/>
</dbReference>
<feature type="domain" description="TIR" evidence="1">
    <location>
        <begin position="41"/>
        <end position="176"/>
    </location>
</feature>
<sequence>MHRNIHNINEQRDLIMYLQEKYDLSNAKVELIFCRMGVMVESYDAFVIHNEEGKDLEFVQEMARILEGPKYNLRLFLPWRDLQTTEDNETEVLAKIMVQRCRCAVVVISPNLLQSDVTSFLLSFVHSKYPSGRNSKLIPILIENCELPTILQSVTVCDFTKKDMRCWVWPRIASSMRLTQTRSASGRRQFMPCSTRKSVLPDILH</sequence>
<dbReference type="Proteomes" id="UP000683360">
    <property type="component" value="Unassembled WGS sequence"/>
</dbReference>
<dbReference type="AlphaFoldDB" id="A0A8S3QWQ9"/>
<dbReference type="EMBL" id="CAJPWZ010000731">
    <property type="protein sequence ID" value="CAG2200077.1"/>
    <property type="molecule type" value="Genomic_DNA"/>
</dbReference>
<keyword evidence="3" id="KW-1185">Reference proteome</keyword>
<organism evidence="2 3">
    <name type="scientific">Mytilus edulis</name>
    <name type="common">Blue mussel</name>
    <dbReference type="NCBI Taxonomy" id="6550"/>
    <lineage>
        <taxon>Eukaryota</taxon>
        <taxon>Metazoa</taxon>
        <taxon>Spiralia</taxon>
        <taxon>Lophotrochozoa</taxon>
        <taxon>Mollusca</taxon>
        <taxon>Bivalvia</taxon>
        <taxon>Autobranchia</taxon>
        <taxon>Pteriomorphia</taxon>
        <taxon>Mytilida</taxon>
        <taxon>Mytiloidea</taxon>
        <taxon>Mytilidae</taxon>
        <taxon>Mytilinae</taxon>
        <taxon>Mytilus</taxon>
    </lineage>
</organism>